<organism evidence="6 7">
    <name type="scientific">Mycolicibacterium aromaticivorans JS19b1 = JCM 16368</name>
    <dbReference type="NCBI Taxonomy" id="1440774"/>
    <lineage>
        <taxon>Bacteria</taxon>
        <taxon>Bacillati</taxon>
        <taxon>Actinomycetota</taxon>
        <taxon>Actinomycetes</taxon>
        <taxon>Mycobacteriales</taxon>
        <taxon>Mycobacteriaceae</taxon>
        <taxon>Mycolicibacterium</taxon>
    </lineage>
</organism>
<evidence type="ECO:0000259" key="5">
    <source>
        <dbReference type="PROSITE" id="PS50977"/>
    </source>
</evidence>
<proteinExistence type="predicted"/>
<dbReference type="InterPro" id="IPR050109">
    <property type="entry name" value="HTH-type_TetR-like_transc_reg"/>
</dbReference>
<dbReference type="InterPro" id="IPR009057">
    <property type="entry name" value="Homeodomain-like_sf"/>
</dbReference>
<accession>A0A064CJW4</accession>
<evidence type="ECO:0000256" key="2">
    <source>
        <dbReference type="ARBA" id="ARBA00023125"/>
    </source>
</evidence>
<dbReference type="PANTHER" id="PTHR30055">
    <property type="entry name" value="HTH-TYPE TRANSCRIPTIONAL REGULATOR RUTR"/>
    <property type="match status" value="1"/>
</dbReference>
<keyword evidence="2 4" id="KW-0238">DNA-binding</keyword>
<dbReference type="PROSITE" id="PS50977">
    <property type="entry name" value="HTH_TETR_2"/>
    <property type="match status" value="1"/>
</dbReference>
<reference evidence="6" key="1">
    <citation type="submission" date="2014-05" db="EMBL/GenBank/DDBJ databases">
        <title>Genome sequence of Mycobacterium aromaticivorans strain JS19b1T (= DSM 45407T).</title>
        <authorList>
            <person name="Kwak Y."/>
            <person name="Park G.-S."/>
            <person name="Li Q.X."/>
            <person name="Lee S.-E."/>
            <person name="Shin J.-H."/>
        </authorList>
    </citation>
    <scope>NUCLEOTIDE SEQUENCE [LARGE SCALE GENOMIC DNA]</scope>
    <source>
        <strain evidence="6">JS19b1</strain>
    </source>
</reference>
<feature type="domain" description="HTH tetR-type" evidence="5">
    <location>
        <begin position="32"/>
        <end position="92"/>
    </location>
</feature>
<dbReference type="Gene3D" id="1.10.357.10">
    <property type="entry name" value="Tetracycline Repressor, domain 2"/>
    <property type="match status" value="1"/>
</dbReference>
<sequence>MRTPRDTRASTCNPVHVSPAGTTAVIPDDDETSSRRRILNATAEVLARSGQTKLSLSEVALQAGVSRPTLYRWFASKTELLDAFGAYEREMFDTGISRATAGLRGTDKLDAALQFIVSYQQTYSGVRLIDIEPEVVIAQLDRILPLMRTRLQRLLSGPNAEIKAATAIRVAISHYVVRSDDAHQFLAQLRHAVGIKQ</sequence>
<evidence type="ECO:0000256" key="3">
    <source>
        <dbReference type="ARBA" id="ARBA00023163"/>
    </source>
</evidence>
<protein>
    <submittedName>
        <fullName evidence="6">TetR family transcriptional regulator</fullName>
    </submittedName>
</protein>
<keyword evidence="3" id="KW-0804">Transcription</keyword>
<keyword evidence="1" id="KW-0805">Transcription regulation</keyword>
<keyword evidence="7" id="KW-1185">Reference proteome</keyword>
<dbReference type="GO" id="GO:0000976">
    <property type="term" value="F:transcription cis-regulatory region binding"/>
    <property type="evidence" value="ECO:0007669"/>
    <property type="project" value="TreeGrafter"/>
</dbReference>
<evidence type="ECO:0000313" key="6">
    <source>
        <dbReference type="EMBL" id="KDE99956.1"/>
    </source>
</evidence>
<dbReference type="InterPro" id="IPR001647">
    <property type="entry name" value="HTH_TetR"/>
</dbReference>
<dbReference type="Proteomes" id="UP000022835">
    <property type="component" value="Unassembled WGS sequence"/>
</dbReference>
<dbReference type="Pfam" id="PF00440">
    <property type="entry name" value="TetR_N"/>
    <property type="match status" value="1"/>
</dbReference>
<dbReference type="EMBL" id="JALN02000001">
    <property type="protein sequence ID" value="KDE99956.1"/>
    <property type="molecule type" value="Genomic_DNA"/>
</dbReference>
<dbReference type="GO" id="GO:0003700">
    <property type="term" value="F:DNA-binding transcription factor activity"/>
    <property type="evidence" value="ECO:0007669"/>
    <property type="project" value="TreeGrafter"/>
</dbReference>
<name>A0A064CJW4_9MYCO</name>
<dbReference type="AlphaFoldDB" id="A0A064CJW4"/>
<evidence type="ECO:0000313" key="7">
    <source>
        <dbReference type="Proteomes" id="UP000022835"/>
    </source>
</evidence>
<dbReference type="SUPFAM" id="SSF46689">
    <property type="entry name" value="Homeodomain-like"/>
    <property type="match status" value="1"/>
</dbReference>
<dbReference type="eggNOG" id="COG1309">
    <property type="taxonomic scope" value="Bacteria"/>
</dbReference>
<evidence type="ECO:0000256" key="4">
    <source>
        <dbReference type="PROSITE-ProRule" id="PRU00335"/>
    </source>
</evidence>
<comment type="caution">
    <text evidence="6">The sequence shown here is derived from an EMBL/GenBank/DDBJ whole genome shotgun (WGS) entry which is preliminary data.</text>
</comment>
<dbReference type="PANTHER" id="PTHR30055:SF234">
    <property type="entry name" value="HTH-TYPE TRANSCRIPTIONAL REGULATOR BETI"/>
    <property type="match status" value="1"/>
</dbReference>
<dbReference type="STRING" id="1440774.Y900_013675"/>
<evidence type="ECO:0000256" key="1">
    <source>
        <dbReference type="ARBA" id="ARBA00023015"/>
    </source>
</evidence>
<feature type="DNA-binding region" description="H-T-H motif" evidence="4">
    <location>
        <begin position="55"/>
        <end position="74"/>
    </location>
</feature>
<gene>
    <name evidence="6" type="ORF">Y900_013675</name>
</gene>
<dbReference type="PRINTS" id="PR00455">
    <property type="entry name" value="HTHTETR"/>
</dbReference>